<dbReference type="InterPro" id="IPR000073">
    <property type="entry name" value="AB_hydrolase_1"/>
</dbReference>
<accession>A0A367F296</accession>
<dbReference type="SUPFAM" id="SSF53474">
    <property type="entry name" value="alpha/beta-Hydrolases"/>
    <property type="match status" value="1"/>
</dbReference>
<dbReference type="PANTHER" id="PTHR43798">
    <property type="entry name" value="MONOACYLGLYCEROL LIPASE"/>
    <property type="match status" value="1"/>
</dbReference>
<proteinExistence type="predicted"/>
<protein>
    <submittedName>
        <fullName evidence="4">Alpha/beta hydrolase</fullName>
    </submittedName>
</protein>
<name>A0A367F296_9ACTN</name>
<gene>
    <name evidence="4" type="ORF">DQ384_33650</name>
</gene>
<evidence type="ECO:0000256" key="2">
    <source>
        <dbReference type="SAM" id="MobiDB-lite"/>
    </source>
</evidence>
<feature type="domain" description="AB hydrolase-1" evidence="3">
    <location>
        <begin position="60"/>
        <end position="291"/>
    </location>
</feature>
<comment type="caution">
    <text evidence="4">The sequence shown here is derived from an EMBL/GenBank/DDBJ whole genome shotgun (WGS) entry which is preliminary data.</text>
</comment>
<dbReference type="Proteomes" id="UP000253094">
    <property type="component" value="Unassembled WGS sequence"/>
</dbReference>
<feature type="region of interest" description="Disordered" evidence="2">
    <location>
        <begin position="1"/>
        <end position="28"/>
    </location>
</feature>
<dbReference type="EMBL" id="QOIL01000025">
    <property type="protein sequence ID" value="RCG24002.1"/>
    <property type="molecule type" value="Genomic_DNA"/>
</dbReference>
<dbReference type="InterPro" id="IPR050266">
    <property type="entry name" value="AB_hydrolase_sf"/>
</dbReference>
<reference evidence="4 5" key="1">
    <citation type="submission" date="2018-06" db="EMBL/GenBank/DDBJ databases">
        <title>Sphaerisporangium craniellae sp. nov., isolated from a marine sponge in the South China Sea.</title>
        <authorList>
            <person name="Li L."/>
        </authorList>
    </citation>
    <scope>NUCLEOTIDE SEQUENCE [LARGE SCALE GENOMIC DNA]</scope>
    <source>
        <strain evidence="4 5">CCTCC AA 208026</strain>
    </source>
</reference>
<organism evidence="4 5">
    <name type="scientific">Sphaerisporangium album</name>
    <dbReference type="NCBI Taxonomy" id="509200"/>
    <lineage>
        <taxon>Bacteria</taxon>
        <taxon>Bacillati</taxon>
        <taxon>Actinomycetota</taxon>
        <taxon>Actinomycetes</taxon>
        <taxon>Streptosporangiales</taxon>
        <taxon>Streptosporangiaceae</taxon>
        <taxon>Sphaerisporangium</taxon>
    </lineage>
</organism>
<keyword evidence="1 4" id="KW-0378">Hydrolase</keyword>
<evidence type="ECO:0000256" key="1">
    <source>
        <dbReference type="ARBA" id="ARBA00022801"/>
    </source>
</evidence>
<dbReference type="GO" id="GO:0016787">
    <property type="term" value="F:hydrolase activity"/>
    <property type="evidence" value="ECO:0007669"/>
    <property type="project" value="UniProtKB-KW"/>
</dbReference>
<sequence length="310" mass="33767">MRASRPRPRIDHAPARRHSHRGGDPMIDLTADDGTIETGRVEVSPGVELHYERRGGGPDVVLVNDFLMESSSWRPFTSRLQNECRLLSYDLRGQGASSRADAVWADHVADLTALLDRLGVREAFLLGSSSAAMLCRDFALAHPERTRGLLLAGPALSPFGKGRIRRIVTSWIRTLDGLGLPALFDQLYPLIWGDYSAEAAGMTGFLGRKQAFLALHTPETVRTGMTVSLMAENDPALLAGVLCPVLVVAGDDDFVLGVGAAERLAELFPRGRAVIFPRTGHLPFIEQPHRFQEEAAAFVAEVVKEGRPGD</sequence>
<dbReference type="OrthoDB" id="9799612at2"/>
<dbReference type="PANTHER" id="PTHR43798:SF31">
    <property type="entry name" value="AB HYDROLASE SUPERFAMILY PROTEIN YCLE"/>
    <property type="match status" value="1"/>
</dbReference>
<dbReference type="InterPro" id="IPR029058">
    <property type="entry name" value="AB_hydrolase_fold"/>
</dbReference>
<keyword evidence="5" id="KW-1185">Reference proteome</keyword>
<dbReference type="Pfam" id="PF12697">
    <property type="entry name" value="Abhydrolase_6"/>
    <property type="match status" value="1"/>
</dbReference>
<evidence type="ECO:0000259" key="3">
    <source>
        <dbReference type="Pfam" id="PF12697"/>
    </source>
</evidence>
<evidence type="ECO:0000313" key="4">
    <source>
        <dbReference type="EMBL" id="RCG24002.1"/>
    </source>
</evidence>
<evidence type="ECO:0000313" key="5">
    <source>
        <dbReference type="Proteomes" id="UP000253094"/>
    </source>
</evidence>
<dbReference type="Gene3D" id="3.40.50.1820">
    <property type="entry name" value="alpha/beta hydrolase"/>
    <property type="match status" value="1"/>
</dbReference>
<dbReference type="AlphaFoldDB" id="A0A367F296"/>
<dbReference type="GO" id="GO:0016020">
    <property type="term" value="C:membrane"/>
    <property type="evidence" value="ECO:0007669"/>
    <property type="project" value="TreeGrafter"/>
</dbReference>